<reference evidence="1 2" key="1">
    <citation type="submission" date="2014-01" db="EMBL/GenBank/DDBJ databases">
        <title>Genome sequencing of Thermotog hypogea.</title>
        <authorList>
            <person name="Zhang X."/>
            <person name="Alvare G."/>
            <person name="Fristensky B."/>
            <person name="Chen L."/>
            <person name="Suen T."/>
            <person name="Chen Q."/>
            <person name="Ma K."/>
        </authorList>
    </citation>
    <scope>NUCLEOTIDE SEQUENCE [LARGE SCALE GENOMIC DNA]</scope>
    <source>
        <strain evidence="1 2">DSM 11164</strain>
    </source>
</reference>
<gene>
    <name evidence="1" type="ORF">AJ81_08815</name>
</gene>
<evidence type="ECO:0000313" key="2">
    <source>
        <dbReference type="Proteomes" id="UP000077469"/>
    </source>
</evidence>
<protein>
    <submittedName>
        <fullName evidence="1">Uncharacterized protein</fullName>
    </submittedName>
</protein>
<organism evidence="1 2">
    <name type="scientific">Pseudothermotoga hypogea DSM 11164 = NBRC 106472</name>
    <dbReference type="NCBI Taxonomy" id="1123384"/>
    <lineage>
        <taxon>Bacteria</taxon>
        <taxon>Thermotogati</taxon>
        <taxon>Thermotogota</taxon>
        <taxon>Thermotogae</taxon>
        <taxon>Thermotogales</taxon>
        <taxon>Thermotogaceae</taxon>
        <taxon>Pseudothermotoga</taxon>
    </lineage>
</organism>
<evidence type="ECO:0000313" key="1">
    <source>
        <dbReference type="EMBL" id="AJC74881.1"/>
    </source>
</evidence>
<dbReference type="KEGG" id="phy:AJ81_08815"/>
<dbReference type="EMBL" id="CP007141">
    <property type="protein sequence ID" value="AJC74881.1"/>
    <property type="molecule type" value="Genomic_DNA"/>
</dbReference>
<proteinExistence type="predicted"/>
<dbReference type="PATRIC" id="fig|1123384.7.peg.1767"/>
<name>A0A0X1KUF4_9THEM</name>
<dbReference type="STRING" id="1123384.AJ81_08815"/>
<sequence>MESSVPYLRHRITKKLSSRHKGCMIENGYTDLKDFMRGIGPDKILDREDEPVFLALECFGS</sequence>
<dbReference type="PaxDb" id="1123384-AJ81_08815"/>
<dbReference type="Proteomes" id="UP000077469">
    <property type="component" value="Chromosome"/>
</dbReference>
<keyword evidence="2" id="KW-1185">Reference proteome</keyword>
<dbReference type="AlphaFoldDB" id="A0A0X1KUF4"/>
<accession>A0A0X1KUF4</accession>